<keyword evidence="10" id="KW-0479">Metal-binding</keyword>
<dbReference type="EC" id="6.3.2.17" evidence="7"/>
<keyword evidence="12" id="KW-0067">ATP-binding</keyword>
<evidence type="ECO:0000256" key="3">
    <source>
        <dbReference type="ARBA" id="ARBA00005150"/>
    </source>
</evidence>
<keyword evidence="21" id="KW-1185">Reference proteome</keyword>
<dbReference type="InterPro" id="IPR036565">
    <property type="entry name" value="Mur-like_cat_sf"/>
</dbReference>
<comment type="pathway">
    <text evidence="2">Cofactor biosynthesis; tetrahydrofolate biosynthesis; 7,8-dihydrofolate from 2-amino-4-hydroxy-6-hydroxymethyl-7,8-dihydropteridine diphosphate and 4-aminobenzoate: step 2/2.</text>
</comment>
<evidence type="ECO:0000256" key="15">
    <source>
        <dbReference type="ARBA" id="ARBA00030592"/>
    </source>
</evidence>
<dbReference type="InterPro" id="IPR036615">
    <property type="entry name" value="Mur_ligase_C_dom_sf"/>
</dbReference>
<dbReference type="GO" id="GO:0005737">
    <property type="term" value="C:cytoplasm"/>
    <property type="evidence" value="ECO:0007669"/>
    <property type="project" value="TreeGrafter"/>
</dbReference>
<dbReference type="InterPro" id="IPR018109">
    <property type="entry name" value="Folylpolyglutamate_synth_CS"/>
</dbReference>
<keyword evidence="14" id="KW-0289">Folate biosynthesis</keyword>
<name>A0A9W4FF20_9MYCO</name>
<comment type="subunit">
    <text evidence="5">Monomer.</text>
</comment>
<comment type="catalytic activity">
    <reaction evidence="17">
        <text>7,8-dihydropteroate + L-glutamate + ATP = 7,8-dihydrofolate + ADP + phosphate + H(+)</text>
        <dbReference type="Rhea" id="RHEA:23584"/>
        <dbReference type="ChEBI" id="CHEBI:15378"/>
        <dbReference type="ChEBI" id="CHEBI:17839"/>
        <dbReference type="ChEBI" id="CHEBI:29985"/>
        <dbReference type="ChEBI" id="CHEBI:30616"/>
        <dbReference type="ChEBI" id="CHEBI:43474"/>
        <dbReference type="ChEBI" id="CHEBI:57451"/>
        <dbReference type="ChEBI" id="CHEBI:456216"/>
        <dbReference type="EC" id="6.3.2.12"/>
    </reaction>
</comment>
<evidence type="ECO:0000256" key="7">
    <source>
        <dbReference type="ARBA" id="ARBA00013025"/>
    </source>
</evidence>
<evidence type="ECO:0000313" key="20">
    <source>
        <dbReference type="EMBL" id="BBY92665.1"/>
    </source>
</evidence>
<comment type="pathway">
    <text evidence="3">Cofactor biosynthesis; tetrahydrofolylpolyglutamate biosynthesis.</text>
</comment>
<keyword evidence="9" id="KW-0436">Ligase</keyword>
<evidence type="ECO:0000256" key="4">
    <source>
        <dbReference type="ARBA" id="ARBA00008276"/>
    </source>
</evidence>
<keyword evidence="13" id="KW-0460">Magnesium</keyword>
<dbReference type="PROSITE" id="PS01012">
    <property type="entry name" value="FOLYLPOLYGLU_SYNT_2"/>
    <property type="match status" value="1"/>
</dbReference>
<evidence type="ECO:0000256" key="17">
    <source>
        <dbReference type="ARBA" id="ARBA00049161"/>
    </source>
</evidence>
<dbReference type="KEGG" id="mgau:MGALJ_23340"/>
<dbReference type="Proteomes" id="UP000465785">
    <property type="component" value="Chromosome"/>
</dbReference>
<reference evidence="20 21" key="1">
    <citation type="journal article" date="2019" name="Emerg. Microbes Infect.">
        <title>Comprehensive subspecies identification of 175 nontuberculous mycobacteria species based on 7547 genomic profiles.</title>
        <authorList>
            <person name="Matsumoto Y."/>
            <person name="Kinjo T."/>
            <person name="Motooka D."/>
            <person name="Nabeya D."/>
            <person name="Jung N."/>
            <person name="Uechi K."/>
            <person name="Horii T."/>
            <person name="Iida T."/>
            <person name="Fujita J."/>
            <person name="Nakamura S."/>
        </authorList>
    </citation>
    <scope>NUCLEOTIDE SEQUENCE [LARGE SCALE GENOMIC DNA]</scope>
    <source>
        <strain evidence="20 21">JCM 6399</strain>
    </source>
</reference>
<dbReference type="NCBIfam" id="TIGR01499">
    <property type="entry name" value="folC"/>
    <property type="match status" value="1"/>
</dbReference>
<accession>A0A9W4FF20</accession>
<evidence type="ECO:0000259" key="18">
    <source>
        <dbReference type="Pfam" id="PF02875"/>
    </source>
</evidence>
<dbReference type="GO" id="GO:0046872">
    <property type="term" value="F:metal ion binding"/>
    <property type="evidence" value="ECO:0007669"/>
    <property type="project" value="UniProtKB-KW"/>
</dbReference>
<evidence type="ECO:0000256" key="2">
    <source>
        <dbReference type="ARBA" id="ARBA00004799"/>
    </source>
</evidence>
<evidence type="ECO:0000256" key="10">
    <source>
        <dbReference type="ARBA" id="ARBA00022723"/>
    </source>
</evidence>
<evidence type="ECO:0000256" key="12">
    <source>
        <dbReference type="ARBA" id="ARBA00022840"/>
    </source>
</evidence>
<comment type="cofactor">
    <cofactor evidence="1">
        <name>Mg(2+)</name>
        <dbReference type="ChEBI" id="CHEBI:18420"/>
    </cofactor>
</comment>
<dbReference type="Gene3D" id="3.40.1190.10">
    <property type="entry name" value="Mur-like, catalytic domain"/>
    <property type="match status" value="1"/>
</dbReference>
<dbReference type="AlphaFoldDB" id="A0A9W4FF20"/>
<evidence type="ECO:0000313" key="21">
    <source>
        <dbReference type="Proteomes" id="UP000465785"/>
    </source>
</evidence>
<comment type="similarity">
    <text evidence="4">Belongs to the folylpolyglutamate synthase family.</text>
</comment>
<dbReference type="SUPFAM" id="SSF53244">
    <property type="entry name" value="MurD-like peptide ligases, peptide-binding domain"/>
    <property type="match status" value="1"/>
</dbReference>
<dbReference type="Gene3D" id="3.90.190.20">
    <property type="entry name" value="Mur ligase, C-terminal domain"/>
    <property type="match status" value="1"/>
</dbReference>
<evidence type="ECO:0000256" key="1">
    <source>
        <dbReference type="ARBA" id="ARBA00001946"/>
    </source>
</evidence>
<comment type="catalytic activity">
    <reaction evidence="16">
        <text>(6S)-5,6,7,8-tetrahydrofolyl-(gamma-L-Glu)(n) + L-glutamate + ATP = (6S)-5,6,7,8-tetrahydrofolyl-(gamma-L-Glu)(n+1) + ADP + phosphate + H(+)</text>
        <dbReference type="Rhea" id="RHEA:10580"/>
        <dbReference type="Rhea" id="RHEA-COMP:14738"/>
        <dbReference type="Rhea" id="RHEA-COMP:14740"/>
        <dbReference type="ChEBI" id="CHEBI:15378"/>
        <dbReference type="ChEBI" id="CHEBI:29985"/>
        <dbReference type="ChEBI" id="CHEBI:30616"/>
        <dbReference type="ChEBI" id="CHEBI:43474"/>
        <dbReference type="ChEBI" id="CHEBI:141005"/>
        <dbReference type="ChEBI" id="CHEBI:456216"/>
        <dbReference type="EC" id="6.3.2.17"/>
    </reaction>
</comment>
<dbReference type="PANTHER" id="PTHR11136:SF0">
    <property type="entry name" value="DIHYDROFOLATE SYNTHETASE-RELATED"/>
    <property type="match status" value="1"/>
</dbReference>
<dbReference type="SUPFAM" id="SSF53623">
    <property type="entry name" value="MurD-like peptide ligases, catalytic domain"/>
    <property type="match status" value="1"/>
</dbReference>
<dbReference type="EC" id="6.3.2.12" evidence="6"/>
<dbReference type="InterPro" id="IPR004101">
    <property type="entry name" value="Mur_ligase_C"/>
</dbReference>
<dbReference type="RefSeq" id="WP_163729728.1">
    <property type="nucleotide sequence ID" value="NZ_AP022601.1"/>
</dbReference>
<evidence type="ECO:0000256" key="13">
    <source>
        <dbReference type="ARBA" id="ARBA00022842"/>
    </source>
</evidence>
<dbReference type="PIRSF" id="PIRSF001563">
    <property type="entry name" value="Folylpolyglu_synth"/>
    <property type="match status" value="1"/>
</dbReference>
<evidence type="ECO:0000256" key="5">
    <source>
        <dbReference type="ARBA" id="ARBA00011245"/>
    </source>
</evidence>
<keyword evidence="11" id="KW-0547">Nucleotide-binding</keyword>
<evidence type="ECO:0000256" key="9">
    <source>
        <dbReference type="ARBA" id="ARBA00022598"/>
    </source>
</evidence>
<dbReference type="Pfam" id="PF02875">
    <property type="entry name" value="Mur_ligase_C"/>
    <property type="match status" value="1"/>
</dbReference>
<sequence>MTGPTPDEIASLLQVEHLLDQRWPETKLEPSTTRISALMELLGSPQRSYPSIHIAGTNGKTSVARMVDALLTAFSRRTGRTTSPHLQSAVERISIDGKPISPAKYVETYGEIEPFVHLVDQQSEAGGGPAMSKFEVVTGMAFAAFADAPVDVAVVEVGLGGRWDATNIIDAPVAVITPIGVDHADYLGDTIAEIAGEKAGVIKKQEDDLVPIDTVAVIARQLPEAMEVLLAQTVRADAAVAREDSEFAVLGRQVAVGGQLLELQGLGGVYSEVFLPLHGEHQAHNAAVALAAVEAFFGAGAQRQLDIDTVRAGFASVTSPGRLERLRSAPTVFIDAAHNPAGAVALAQALQEEFDFRFLVGVVAVMADKDVDGILTALEPVLDQIVVTHNGSPRALEVEALAIRAEERFGPERVIVAPALPDAIETATALVEEAGNEGEGLGGFGGVGMVITGSVVTAGAARTLFGRDPE</sequence>
<evidence type="ECO:0000259" key="19">
    <source>
        <dbReference type="Pfam" id="PF08245"/>
    </source>
</evidence>
<dbReference type="GO" id="GO:0046656">
    <property type="term" value="P:folic acid biosynthetic process"/>
    <property type="evidence" value="ECO:0007669"/>
    <property type="project" value="UniProtKB-KW"/>
</dbReference>
<evidence type="ECO:0000256" key="11">
    <source>
        <dbReference type="ARBA" id="ARBA00022741"/>
    </source>
</evidence>
<dbReference type="FunFam" id="3.40.1190.10:FF:000004">
    <property type="entry name" value="Dihydrofolate synthase/folylpolyglutamate synthase"/>
    <property type="match status" value="1"/>
</dbReference>
<dbReference type="Pfam" id="PF08245">
    <property type="entry name" value="Mur_ligase_M"/>
    <property type="match status" value="1"/>
</dbReference>
<evidence type="ECO:0000256" key="6">
    <source>
        <dbReference type="ARBA" id="ARBA00013023"/>
    </source>
</evidence>
<dbReference type="InterPro" id="IPR001645">
    <property type="entry name" value="Folylpolyglutamate_synth"/>
</dbReference>
<dbReference type="GO" id="GO:0008841">
    <property type="term" value="F:dihydrofolate synthase activity"/>
    <property type="evidence" value="ECO:0007669"/>
    <property type="project" value="UniProtKB-EC"/>
</dbReference>
<proteinExistence type="inferred from homology"/>
<dbReference type="InterPro" id="IPR013221">
    <property type="entry name" value="Mur_ligase_cen"/>
</dbReference>
<gene>
    <name evidence="20" type="primary">folC</name>
    <name evidence="20" type="ORF">MGALJ_23340</name>
</gene>
<dbReference type="PANTHER" id="PTHR11136">
    <property type="entry name" value="FOLYLPOLYGLUTAMATE SYNTHASE-RELATED"/>
    <property type="match status" value="1"/>
</dbReference>
<feature type="domain" description="Mur ligase central" evidence="19">
    <location>
        <begin position="142"/>
        <end position="293"/>
    </location>
</feature>
<protein>
    <recommendedName>
        <fullName evidence="8">Dihydrofolate synthase/folylpolyglutamate synthase</fullName>
        <ecNumber evidence="6">6.3.2.12</ecNumber>
        <ecNumber evidence="7">6.3.2.17</ecNumber>
    </recommendedName>
    <alternativeName>
        <fullName evidence="15">Tetrahydrofolylpolyglutamate synthase</fullName>
    </alternativeName>
</protein>
<organism evidence="20 21">
    <name type="scientific">Mycobacterium gallinarum</name>
    <dbReference type="NCBI Taxonomy" id="39689"/>
    <lineage>
        <taxon>Bacteria</taxon>
        <taxon>Bacillati</taxon>
        <taxon>Actinomycetota</taxon>
        <taxon>Actinomycetes</taxon>
        <taxon>Mycobacteriales</taxon>
        <taxon>Mycobacteriaceae</taxon>
        <taxon>Mycobacterium</taxon>
    </lineage>
</organism>
<dbReference type="GO" id="GO:0005524">
    <property type="term" value="F:ATP binding"/>
    <property type="evidence" value="ECO:0007669"/>
    <property type="project" value="UniProtKB-KW"/>
</dbReference>
<evidence type="ECO:0000256" key="14">
    <source>
        <dbReference type="ARBA" id="ARBA00022909"/>
    </source>
</evidence>
<evidence type="ECO:0000256" key="8">
    <source>
        <dbReference type="ARBA" id="ARBA00019357"/>
    </source>
</evidence>
<evidence type="ECO:0000256" key="16">
    <source>
        <dbReference type="ARBA" id="ARBA00047493"/>
    </source>
</evidence>
<dbReference type="EMBL" id="AP022601">
    <property type="protein sequence ID" value="BBY92665.1"/>
    <property type="molecule type" value="Genomic_DNA"/>
</dbReference>
<dbReference type="NCBIfam" id="NF047860">
    <property type="entry name" value="Tet-DihydfolSynFolCMyb"/>
    <property type="match status" value="1"/>
</dbReference>
<dbReference type="GO" id="GO:0004326">
    <property type="term" value="F:tetrahydrofolylpolyglutamate synthase activity"/>
    <property type="evidence" value="ECO:0007669"/>
    <property type="project" value="UniProtKB-EC"/>
</dbReference>
<feature type="domain" description="Mur ligase C-terminal" evidence="18">
    <location>
        <begin position="321"/>
        <end position="433"/>
    </location>
</feature>